<dbReference type="SUPFAM" id="SSF48371">
    <property type="entry name" value="ARM repeat"/>
    <property type="match status" value="1"/>
</dbReference>
<dbReference type="InterPro" id="IPR018936">
    <property type="entry name" value="PI3/4_kinase_CS"/>
</dbReference>
<dbReference type="InterPro" id="IPR036940">
    <property type="entry name" value="PI3/4_kinase_cat_sf"/>
</dbReference>
<organism evidence="11 12">
    <name type="scientific">Monosiga brevicollis</name>
    <name type="common">Choanoflagellate</name>
    <dbReference type="NCBI Taxonomy" id="81824"/>
    <lineage>
        <taxon>Eukaryota</taxon>
        <taxon>Choanoflagellata</taxon>
        <taxon>Craspedida</taxon>
        <taxon>Salpingoecidae</taxon>
        <taxon>Monosiga</taxon>
    </lineage>
</organism>
<dbReference type="GO" id="GO:0005886">
    <property type="term" value="C:plasma membrane"/>
    <property type="evidence" value="ECO:0000318"/>
    <property type="project" value="GO_Central"/>
</dbReference>
<evidence type="ECO:0000259" key="6">
    <source>
        <dbReference type="PROSITE" id="PS50290"/>
    </source>
</evidence>
<dbReference type="PANTHER" id="PTHR10048">
    <property type="entry name" value="PHOSPHATIDYLINOSITOL KINASE"/>
    <property type="match status" value="1"/>
</dbReference>
<evidence type="ECO:0000259" key="7">
    <source>
        <dbReference type="PROSITE" id="PS51544"/>
    </source>
</evidence>
<dbReference type="InterPro" id="IPR011009">
    <property type="entry name" value="Kinase-like_dom_sf"/>
</dbReference>
<dbReference type="Gene3D" id="3.30.1010.10">
    <property type="entry name" value="Phosphatidylinositol 3-kinase Catalytic Subunit, Chain A, domain 4"/>
    <property type="match status" value="1"/>
</dbReference>
<dbReference type="eggNOG" id="KOG0904">
    <property type="taxonomic scope" value="Eukaryota"/>
</dbReference>
<dbReference type="InterPro" id="IPR000403">
    <property type="entry name" value="PI3/4_kinase_cat_dom"/>
</dbReference>
<dbReference type="SMART" id="SM00144">
    <property type="entry name" value="PI3K_rbd"/>
    <property type="match status" value="1"/>
</dbReference>
<dbReference type="Gene3D" id="1.10.1070.11">
    <property type="entry name" value="Phosphatidylinositol 3-/4-kinase, catalytic domain"/>
    <property type="match status" value="1"/>
</dbReference>
<dbReference type="FunFam" id="3.10.20.770:FF:000005">
    <property type="entry name" value="Phosphatidylinositol 4,5-bisphosphate 3-kinase catalytic subunit"/>
    <property type="match status" value="1"/>
</dbReference>
<dbReference type="SMART" id="SM00145">
    <property type="entry name" value="PI3Ka"/>
    <property type="match status" value="1"/>
</dbReference>
<dbReference type="GO" id="GO:0005737">
    <property type="term" value="C:cytoplasm"/>
    <property type="evidence" value="ECO:0000318"/>
    <property type="project" value="GO_Central"/>
</dbReference>
<evidence type="ECO:0000256" key="5">
    <source>
        <dbReference type="PROSITE-ProRule" id="PRU00880"/>
    </source>
</evidence>
<dbReference type="InterPro" id="IPR035892">
    <property type="entry name" value="C2_domain_sf"/>
</dbReference>
<keyword evidence="4" id="KW-0067">ATP-binding</keyword>
<dbReference type="GO" id="GO:0016303">
    <property type="term" value="F:1-phosphatidylinositol-3-kinase activity"/>
    <property type="evidence" value="ECO:0000318"/>
    <property type="project" value="GO_Central"/>
</dbReference>
<dbReference type="GO" id="GO:0005942">
    <property type="term" value="C:phosphatidylinositol 3-kinase complex"/>
    <property type="evidence" value="ECO:0000318"/>
    <property type="project" value="GO_Central"/>
</dbReference>
<dbReference type="Gene3D" id="3.10.20.770">
    <property type="match status" value="1"/>
</dbReference>
<comment type="similarity">
    <text evidence="5">Belongs to the PI3/PI4-kinase family.</text>
</comment>
<dbReference type="GO" id="GO:0043491">
    <property type="term" value="P:phosphatidylinositol 3-kinase/protein kinase B signal transduction"/>
    <property type="evidence" value="ECO:0000318"/>
    <property type="project" value="GO_Central"/>
</dbReference>
<dbReference type="CDD" id="cd05165">
    <property type="entry name" value="PI3Kc_I"/>
    <property type="match status" value="1"/>
</dbReference>
<feature type="domain" description="PI3K/PI4K catalytic" evidence="6">
    <location>
        <begin position="725"/>
        <end position="1003"/>
    </location>
</feature>
<dbReference type="GO" id="GO:0048015">
    <property type="term" value="P:phosphatidylinositol-mediated signaling"/>
    <property type="evidence" value="ECO:0000318"/>
    <property type="project" value="GO_Central"/>
</dbReference>
<reference evidence="11 12" key="1">
    <citation type="journal article" date="2008" name="Nature">
        <title>The genome of the choanoflagellate Monosiga brevicollis and the origin of metazoans.</title>
        <authorList>
            <consortium name="JGI Sequencing"/>
            <person name="King N."/>
            <person name="Westbrook M.J."/>
            <person name="Young S.L."/>
            <person name="Kuo A."/>
            <person name="Abedin M."/>
            <person name="Chapman J."/>
            <person name="Fairclough S."/>
            <person name="Hellsten U."/>
            <person name="Isogai Y."/>
            <person name="Letunic I."/>
            <person name="Marr M."/>
            <person name="Pincus D."/>
            <person name="Putnam N."/>
            <person name="Rokas A."/>
            <person name="Wright K.J."/>
            <person name="Zuzow R."/>
            <person name="Dirks W."/>
            <person name="Good M."/>
            <person name="Goodstein D."/>
            <person name="Lemons D."/>
            <person name="Li W."/>
            <person name="Lyons J.B."/>
            <person name="Morris A."/>
            <person name="Nichols S."/>
            <person name="Richter D.J."/>
            <person name="Salamov A."/>
            <person name="Bork P."/>
            <person name="Lim W.A."/>
            <person name="Manning G."/>
            <person name="Miller W.T."/>
            <person name="McGinnis W."/>
            <person name="Shapiro H."/>
            <person name="Tjian R."/>
            <person name="Grigoriev I.V."/>
            <person name="Rokhsar D."/>
        </authorList>
    </citation>
    <scope>NUCLEOTIDE SEQUENCE [LARGE SCALE GENOMIC DNA]</scope>
    <source>
        <strain evidence="12">MX1 / ATCC 50154</strain>
    </source>
</reference>
<sequence>MESVICLLPTGMIVKLDVAIGGSQTYNDIKNNVWQAASGLPFFHELKQPQSYGFSAVGTDGEMLELHDDDLFDRTRLYTPWLKVCSRGSKEEQRFNLDISRLIGKQLSEFDFIRDPEVVAFRQSILSICQNAQKLRQSEGIEGAALHRFPPNTISSPFPQHLKAKLNKKEQFILMVYFSSDQASKTVCDINQTPDELIKVIVRKGRVGQKLGSDNPTEYVLKVHGRDEYLLGKFRMGDYKYVRHCLAHGYTKTDLSDHNCRLVLERRDDMYKKIPQANTDKMLMSKSALRLEEPTPANPAQAMTWFGAEADSKFSVLIRSAHNVITGKLFSIGIKACVFLGDKPISDEEATRFVPPEENMSWAQPIEFDLAIKDLPRDARLCIALFGVWANPLKVKKRKNFRNEYVLAWTNISIMDFRGFLRQGEYTLATWTVEDGENAALFNPLGTTTTNPTQGSSPTLTIEFTKFQRELCYPTSDYTQQQRIYEGTTHPLEPNARERLERLILADPLYAFTPDDFDLLRRYRDNFKENPAALSKCLRAVEWSNHEYVWDVEEMLSTWAAVRPEEALELLDSGFSDRAIRSHAVQRLEPMEDDQLLEYLLQLVQVLKYETYLDNDLSRFLLKRALQSQRVGHFFFWFLRSEIHNPECGVRFGLLLEAYCRGCGSHFPDLHAQVQVLNQMEDIADTLKDKNIKDKDKKQCAIELVEKSTFPAFQLPLEPSLRLEGVKVRKVFDSAQRPLWIEFDNADKMGNSFNVMFKNGDDLRQDMLTLQLIAIMDRLWQEQGLDLQMTPYACLSTGDMVGLLEMVMGAKTLWQIQGKIKNVMLNDDTLNNFLKASNAETPAYDEACNNFMLSCAGYSVATYVLGVADRHNDNIMLKETGQFFHIDFGHFLGNWKYKFGIQRERVKFILVPEFIHIITRGEGQRSKKWVEFKDTCKQAFRIVRQNASLFINLLNMMLSTGIPELTTHKDVSYLRETLFLDDTEEQAVAKFEDEIAIAIRDSNTVKINWAFHGYKH</sequence>
<dbReference type="Pfam" id="PF00454">
    <property type="entry name" value="PI3_PI4_kinase"/>
    <property type="match status" value="1"/>
</dbReference>
<feature type="domain" description="C2 PI3K-type" evidence="10">
    <location>
        <begin position="310"/>
        <end position="465"/>
    </location>
</feature>
<evidence type="ECO:0000259" key="9">
    <source>
        <dbReference type="PROSITE" id="PS51546"/>
    </source>
</evidence>
<dbReference type="GO" id="GO:0035005">
    <property type="term" value="F:1-phosphatidylinositol-4-phosphate 3-kinase activity"/>
    <property type="evidence" value="ECO:0000318"/>
    <property type="project" value="GO_Central"/>
</dbReference>
<dbReference type="SUPFAM" id="SSF54236">
    <property type="entry name" value="Ubiquitin-like"/>
    <property type="match status" value="1"/>
</dbReference>
<proteinExistence type="inferred from homology"/>
<dbReference type="OMA" id="CCEPQIT"/>
<dbReference type="Pfam" id="PF00794">
    <property type="entry name" value="PI3K_rbd"/>
    <property type="match status" value="1"/>
</dbReference>
<evidence type="ECO:0000313" key="11">
    <source>
        <dbReference type="EMBL" id="EDQ90091.1"/>
    </source>
</evidence>
<dbReference type="InParanoid" id="A9UWS0"/>
<dbReference type="GeneID" id="5890395"/>
<dbReference type="Gene3D" id="1.25.40.70">
    <property type="entry name" value="Phosphatidylinositol 3-kinase, accessory domain (PIK)"/>
    <property type="match status" value="1"/>
</dbReference>
<evidence type="ECO:0000313" key="12">
    <source>
        <dbReference type="Proteomes" id="UP000001357"/>
    </source>
</evidence>
<evidence type="ECO:0000256" key="3">
    <source>
        <dbReference type="ARBA" id="ARBA00022777"/>
    </source>
</evidence>
<dbReference type="Pfam" id="PF00613">
    <property type="entry name" value="PI3Ka"/>
    <property type="match status" value="1"/>
</dbReference>
<dbReference type="STRING" id="81824.A9UWS0"/>
<evidence type="ECO:0000259" key="10">
    <source>
        <dbReference type="PROSITE" id="PS51547"/>
    </source>
</evidence>
<accession>A9UWS0</accession>
<dbReference type="GO" id="GO:0005524">
    <property type="term" value="F:ATP binding"/>
    <property type="evidence" value="ECO:0007669"/>
    <property type="project" value="UniProtKB-KW"/>
</dbReference>
<evidence type="ECO:0000256" key="1">
    <source>
        <dbReference type="ARBA" id="ARBA00022679"/>
    </source>
</evidence>
<dbReference type="FunCoup" id="A9UWS0">
    <property type="interactions" value="1014"/>
</dbReference>
<dbReference type="PROSITE" id="PS00915">
    <property type="entry name" value="PI3_4_KINASE_1"/>
    <property type="match status" value="1"/>
</dbReference>
<dbReference type="Gene3D" id="2.60.40.150">
    <property type="entry name" value="C2 domain"/>
    <property type="match status" value="1"/>
</dbReference>
<dbReference type="SUPFAM" id="SSF49562">
    <property type="entry name" value="C2 domain (Calcium/lipid-binding domain, CaLB)"/>
    <property type="match status" value="1"/>
</dbReference>
<dbReference type="Pfam" id="PF00792">
    <property type="entry name" value="PI3K_C2"/>
    <property type="match status" value="1"/>
</dbReference>
<dbReference type="SMART" id="SM00146">
    <property type="entry name" value="PI3Kc"/>
    <property type="match status" value="1"/>
</dbReference>
<dbReference type="PROSITE" id="PS50290">
    <property type="entry name" value="PI3_4_KINASE_3"/>
    <property type="match status" value="1"/>
</dbReference>
<dbReference type="InterPro" id="IPR015433">
    <property type="entry name" value="PI3/4_kinase"/>
</dbReference>
<name>A9UWS0_MONBE</name>
<dbReference type="PROSITE" id="PS51544">
    <property type="entry name" value="PI3K_ABD"/>
    <property type="match status" value="1"/>
</dbReference>
<dbReference type="PROSITE" id="PS51545">
    <property type="entry name" value="PIK_HELICAL"/>
    <property type="match status" value="1"/>
</dbReference>
<feature type="domain" description="PI3K-ABD" evidence="7">
    <location>
        <begin position="1"/>
        <end position="88"/>
    </location>
</feature>
<dbReference type="RefSeq" id="XP_001744858.1">
    <property type="nucleotide sequence ID" value="XM_001744806.1"/>
</dbReference>
<protein>
    <submittedName>
        <fullName evidence="11">PI3K-CA alpha</fullName>
    </submittedName>
</protein>
<dbReference type="InterPro" id="IPR042236">
    <property type="entry name" value="PI3K_accessory_sf"/>
</dbReference>
<dbReference type="AlphaFoldDB" id="A9UWS0"/>
<dbReference type="SMART" id="SM00142">
    <property type="entry name" value="PI3K_C2"/>
    <property type="match status" value="1"/>
</dbReference>
<dbReference type="PROSITE" id="PS00916">
    <property type="entry name" value="PI3_4_KINASE_2"/>
    <property type="match status" value="1"/>
</dbReference>
<dbReference type="InterPro" id="IPR016024">
    <property type="entry name" value="ARM-type_fold"/>
</dbReference>
<keyword evidence="1" id="KW-0808">Transferase</keyword>
<feature type="domain" description="PIK helical" evidence="8">
    <location>
        <begin position="486"/>
        <end position="662"/>
    </location>
</feature>
<dbReference type="InterPro" id="IPR000341">
    <property type="entry name" value="PI3K_Ras-bd_dom"/>
</dbReference>
<keyword evidence="2" id="KW-0547">Nucleotide-binding</keyword>
<dbReference type="PROSITE" id="PS51546">
    <property type="entry name" value="PI3K_RBD"/>
    <property type="match status" value="1"/>
</dbReference>
<dbReference type="PANTHER" id="PTHR10048:SF118">
    <property type="entry name" value="PI-3 KINASE"/>
    <property type="match status" value="1"/>
</dbReference>
<evidence type="ECO:0000256" key="4">
    <source>
        <dbReference type="ARBA" id="ARBA00022840"/>
    </source>
</evidence>
<dbReference type="GO" id="GO:0036092">
    <property type="term" value="P:phosphatidylinositol-3-phosphate biosynthetic process"/>
    <property type="evidence" value="ECO:0000318"/>
    <property type="project" value="GO_Central"/>
</dbReference>
<dbReference type="Proteomes" id="UP000001357">
    <property type="component" value="Unassembled WGS sequence"/>
</dbReference>
<dbReference type="InterPro" id="IPR003113">
    <property type="entry name" value="PI3K_ABD"/>
</dbReference>
<dbReference type="GO" id="GO:0016477">
    <property type="term" value="P:cell migration"/>
    <property type="evidence" value="ECO:0000318"/>
    <property type="project" value="GO_Central"/>
</dbReference>
<dbReference type="InterPro" id="IPR002420">
    <property type="entry name" value="PI3K-type_C2_dom"/>
</dbReference>
<dbReference type="FunFam" id="1.10.1070.11:FF:000001">
    <property type="entry name" value="Phosphatidylinositol 4,5-bisphosphate 3-kinase catalytic subunit"/>
    <property type="match status" value="1"/>
</dbReference>
<keyword evidence="3" id="KW-0418">Kinase</keyword>
<dbReference type="SUPFAM" id="SSF56112">
    <property type="entry name" value="Protein kinase-like (PK-like)"/>
    <property type="match status" value="1"/>
</dbReference>
<feature type="domain" description="PI3K-RBD" evidence="9">
    <location>
        <begin position="169"/>
        <end position="258"/>
    </location>
</feature>
<dbReference type="EMBL" id="CH991548">
    <property type="protein sequence ID" value="EDQ90091.1"/>
    <property type="molecule type" value="Genomic_DNA"/>
</dbReference>
<dbReference type="KEGG" id="mbr:MONBRDRAFT_18656"/>
<keyword evidence="12" id="KW-1185">Reference proteome</keyword>
<evidence type="ECO:0000259" key="8">
    <source>
        <dbReference type="PROSITE" id="PS51545"/>
    </source>
</evidence>
<gene>
    <name evidence="11" type="primary">PI3K-CA_alpha</name>
    <name evidence="11" type="ORF">MONBRDRAFT_18656</name>
</gene>
<evidence type="ECO:0000256" key="2">
    <source>
        <dbReference type="ARBA" id="ARBA00022741"/>
    </source>
</evidence>
<dbReference type="InterPro" id="IPR001263">
    <property type="entry name" value="PI3K_accessory_dom"/>
</dbReference>
<dbReference type="InterPro" id="IPR029071">
    <property type="entry name" value="Ubiquitin-like_domsf"/>
</dbReference>
<dbReference type="PROSITE" id="PS51547">
    <property type="entry name" value="C2_PI3K"/>
    <property type="match status" value="1"/>
</dbReference>
<dbReference type="Pfam" id="PF02192">
    <property type="entry name" value="PI3K_p85B"/>
    <property type="match status" value="1"/>
</dbReference>